<dbReference type="Pfam" id="PF00106">
    <property type="entry name" value="adh_short"/>
    <property type="match status" value="1"/>
</dbReference>
<dbReference type="InterPro" id="IPR036291">
    <property type="entry name" value="NAD(P)-bd_dom_sf"/>
</dbReference>
<sequence>MQSPNSILITGASSGIGEALALAYAVRGRQLWLTGRDSARLDAVADAARAKGARVTAATLDVLDRQALADWIIAADNGVPIDLAIANAGISGGTGGGDAATSGETEEQARRILAVNIEGVLNTLHPLIPRMVARKRGQLALMSSLAAFRGMPGAPAYCASKAAVRSYGEGLRGELMGKGVQVNVICPGFVRSRMTAVNSFPMPFLMDADKAARIVVAGLAANRARIAFPWPTYAVSWLLGVLPPGLTDALLAQAPRKV</sequence>
<dbReference type="RefSeq" id="WP_088873154.1">
    <property type="nucleotide sequence ID" value="NZ_CP022111.1"/>
</dbReference>
<dbReference type="EMBL" id="CP022111">
    <property type="protein sequence ID" value="ASG22579.1"/>
    <property type="molecule type" value="Genomic_DNA"/>
</dbReference>
<evidence type="ECO:0000313" key="3">
    <source>
        <dbReference type="EMBL" id="ASG22579.1"/>
    </source>
</evidence>
<dbReference type="KEGG" id="nao:Y958_16765"/>
<dbReference type="Gene3D" id="3.40.50.720">
    <property type="entry name" value="NAD(P)-binding Rossmann-like Domain"/>
    <property type="match status" value="1"/>
</dbReference>
<dbReference type="PANTHER" id="PTHR44196:SF1">
    <property type="entry name" value="DEHYDROGENASE_REDUCTASE SDR FAMILY MEMBER 7B"/>
    <property type="match status" value="1"/>
</dbReference>
<organism evidence="3 4">
    <name type="scientific">Nitrospirillum viridazoti CBAmc</name>
    <dbReference type="NCBI Taxonomy" id="1441467"/>
    <lineage>
        <taxon>Bacteria</taxon>
        <taxon>Pseudomonadati</taxon>
        <taxon>Pseudomonadota</taxon>
        <taxon>Alphaproteobacteria</taxon>
        <taxon>Rhodospirillales</taxon>
        <taxon>Azospirillaceae</taxon>
        <taxon>Nitrospirillum</taxon>
        <taxon>Nitrospirillum viridazoti</taxon>
    </lineage>
</organism>
<name>A0A248JVF2_9PROT</name>
<evidence type="ECO:0000256" key="2">
    <source>
        <dbReference type="ARBA" id="ARBA00023002"/>
    </source>
</evidence>
<dbReference type="PROSITE" id="PS00061">
    <property type="entry name" value="ADH_SHORT"/>
    <property type="match status" value="1"/>
</dbReference>
<dbReference type="InterPro" id="IPR002347">
    <property type="entry name" value="SDR_fam"/>
</dbReference>
<dbReference type="GO" id="GO:0016020">
    <property type="term" value="C:membrane"/>
    <property type="evidence" value="ECO:0007669"/>
    <property type="project" value="TreeGrafter"/>
</dbReference>
<evidence type="ECO:0000256" key="1">
    <source>
        <dbReference type="ARBA" id="ARBA00006484"/>
    </source>
</evidence>
<reference evidence="3 4" key="1">
    <citation type="submission" date="2017-06" db="EMBL/GenBank/DDBJ databases">
        <title>Complete genome sequence of Nitrospirillum amazonense strain CBAmC, an endophytic nitrogen-fixing and plant growth-promoting bacterium, isolated from sugarcane.</title>
        <authorList>
            <person name="Schwab S."/>
            <person name="dos Santos Teixeira K.R."/>
            <person name="Simoes Araujo J.L."/>
            <person name="Soares Vidal M."/>
            <person name="Borges de Freitas H.R."/>
            <person name="Rivello Crivelaro A.L."/>
            <person name="Bueno de Camargo Nunes A."/>
            <person name="dos Santos C.M."/>
            <person name="Palmeira da Silva Rosa D."/>
            <person name="da Silva Padilha D."/>
            <person name="da Silva E."/>
            <person name="Araujo Terra L."/>
            <person name="Soares Mendes V."/>
            <person name="Farinelli L."/>
            <person name="Magalhaes Cruz L."/>
            <person name="Baldani J.I."/>
        </authorList>
    </citation>
    <scope>NUCLEOTIDE SEQUENCE [LARGE SCALE GENOMIC DNA]</scope>
    <source>
        <strain evidence="3 4">CBAmC</strain>
    </source>
</reference>
<protein>
    <submittedName>
        <fullName evidence="3">Short-chain dehydrogenase</fullName>
    </submittedName>
</protein>
<dbReference type="SUPFAM" id="SSF51735">
    <property type="entry name" value="NAD(P)-binding Rossmann-fold domains"/>
    <property type="match status" value="1"/>
</dbReference>
<gene>
    <name evidence="3" type="ORF">Y958_16765</name>
</gene>
<comment type="similarity">
    <text evidence="1">Belongs to the short-chain dehydrogenases/reductases (SDR) family.</text>
</comment>
<dbReference type="InterPro" id="IPR020904">
    <property type="entry name" value="Sc_DH/Rdtase_CS"/>
</dbReference>
<dbReference type="Proteomes" id="UP000197153">
    <property type="component" value="Chromosome 2"/>
</dbReference>
<proteinExistence type="inferred from homology"/>
<accession>A0A248JVF2</accession>
<keyword evidence="4" id="KW-1185">Reference proteome</keyword>
<evidence type="ECO:0000313" key="4">
    <source>
        <dbReference type="Proteomes" id="UP000197153"/>
    </source>
</evidence>
<keyword evidence="2" id="KW-0560">Oxidoreductase</keyword>
<dbReference type="AlphaFoldDB" id="A0A248JVF2"/>
<dbReference type="GO" id="GO:0016491">
    <property type="term" value="F:oxidoreductase activity"/>
    <property type="evidence" value="ECO:0007669"/>
    <property type="project" value="UniProtKB-KW"/>
</dbReference>
<dbReference type="PRINTS" id="PR00081">
    <property type="entry name" value="GDHRDH"/>
</dbReference>
<dbReference type="PANTHER" id="PTHR44196">
    <property type="entry name" value="DEHYDROGENASE/REDUCTASE SDR FAMILY MEMBER 7B"/>
    <property type="match status" value="1"/>
</dbReference>